<dbReference type="GO" id="GO:0000981">
    <property type="term" value="F:DNA-binding transcription factor activity, RNA polymerase II-specific"/>
    <property type="evidence" value="ECO:0007669"/>
    <property type="project" value="TreeGrafter"/>
</dbReference>
<evidence type="ECO:0000256" key="2">
    <source>
        <dbReference type="ARBA" id="ARBA00006991"/>
    </source>
</evidence>
<feature type="domain" description="C2H2-type" evidence="14">
    <location>
        <begin position="238"/>
        <end position="266"/>
    </location>
</feature>
<dbReference type="InterPro" id="IPR000210">
    <property type="entry name" value="BTB/POZ_dom"/>
</dbReference>
<evidence type="ECO:0000313" key="15">
    <source>
        <dbReference type="EMBL" id="CAG9773986.1"/>
    </source>
</evidence>
<comment type="subcellular location">
    <subcellularLocation>
        <location evidence="1">Nucleus</location>
    </subcellularLocation>
</comment>
<evidence type="ECO:0000256" key="6">
    <source>
        <dbReference type="ARBA" id="ARBA00022833"/>
    </source>
</evidence>
<evidence type="ECO:0000313" key="16">
    <source>
        <dbReference type="Proteomes" id="UP001152799"/>
    </source>
</evidence>
<keyword evidence="10" id="KW-0539">Nucleus</keyword>
<dbReference type="Pfam" id="PF00096">
    <property type="entry name" value="zf-C2H2"/>
    <property type="match status" value="2"/>
</dbReference>
<proteinExistence type="inferred from homology"/>
<reference evidence="15" key="1">
    <citation type="submission" date="2022-01" db="EMBL/GenBank/DDBJ databases">
        <authorList>
            <person name="King R."/>
        </authorList>
    </citation>
    <scope>NUCLEOTIDE SEQUENCE</scope>
</reference>
<dbReference type="GO" id="GO:0000978">
    <property type="term" value="F:RNA polymerase II cis-regulatory region sequence-specific DNA binding"/>
    <property type="evidence" value="ECO:0007669"/>
    <property type="project" value="TreeGrafter"/>
</dbReference>
<dbReference type="PANTHER" id="PTHR46105:SF28">
    <property type="entry name" value="ZINC FINGER PROTEIN 37-LIKE"/>
    <property type="match status" value="1"/>
</dbReference>
<feature type="compositionally biased region" description="Basic residues" evidence="12">
    <location>
        <begin position="347"/>
        <end position="356"/>
    </location>
</feature>
<dbReference type="SMART" id="SM00384">
    <property type="entry name" value="AT_hook"/>
    <property type="match status" value="2"/>
</dbReference>
<dbReference type="InterPro" id="IPR036236">
    <property type="entry name" value="Znf_C2H2_sf"/>
</dbReference>
<dbReference type="InterPro" id="IPR050457">
    <property type="entry name" value="ZnFinger_BTB_dom_contain"/>
</dbReference>
<gene>
    <name evidence="15" type="ORF">CEUTPL_LOCUS14370</name>
</gene>
<dbReference type="Pfam" id="PF02178">
    <property type="entry name" value="AT_hook"/>
    <property type="match status" value="2"/>
</dbReference>
<dbReference type="PROSITE" id="PS50097">
    <property type="entry name" value="BTB"/>
    <property type="match status" value="1"/>
</dbReference>
<feature type="domain" description="BTB" evidence="13">
    <location>
        <begin position="34"/>
        <end position="99"/>
    </location>
</feature>
<evidence type="ECO:0000259" key="13">
    <source>
        <dbReference type="PROSITE" id="PS50097"/>
    </source>
</evidence>
<dbReference type="EMBL" id="OU892285">
    <property type="protein sequence ID" value="CAG9773986.1"/>
    <property type="molecule type" value="Genomic_DNA"/>
</dbReference>
<feature type="domain" description="C2H2-type" evidence="14">
    <location>
        <begin position="210"/>
        <end position="237"/>
    </location>
</feature>
<evidence type="ECO:0000256" key="9">
    <source>
        <dbReference type="ARBA" id="ARBA00023163"/>
    </source>
</evidence>
<dbReference type="SMART" id="SM00225">
    <property type="entry name" value="BTB"/>
    <property type="match status" value="1"/>
</dbReference>
<dbReference type="InterPro" id="IPR017956">
    <property type="entry name" value="AT_hook_DNA-bd_motif"/>
</dbReference>
<protein>
    <submittedName>
        <fullName evidence="15">Uncharacterized protein</fullName>
    </submittedName>
</protein>
<dbReference type="AlphaFoldDB" id="A0A9N9MZI9"/>
<feature type="compositionally biased region" description="Basic and acidic residues" evidence="12">
    <location>
        <begin position="322"/>
        <end position="332"/>
    </location>
</feature>
<evidence type="ECO:0000256" key="5">
    <source>
        <dbReference type="ARBA" id="ARBA00022771"/>
    </source>
</evidence>
<keyword evidence="4" id="KW-0677">Repeat</keyword>
<dbReference type="InterPro" id="IPR011333">
    <property type="entry name" value="SKP1/BTB/POZ_sf"/>
</dbReference>
<dbReference type="PROSITE" id="PS00028">
    <property type="entry name" value="ZINC_FINGER_C2H2_1"/>
    <property type="match status" value="2"/>
</dbReference>
<dbReference type="PROSITE" id="PS50157">
    <property type="entry name" value="ZINC_FINGER_C2H2_2"/>
    <property type="match status" value="2"/>
</dbReference>
<keyword evidence="5 11" id="KW-0863">Zinc-finger</keyword>
<evidence type="ECO:0000259" key="14">
    <source>
        <dbReference type="PROSITE" id="PS50157"/>
    </source>
</evidence>
<evidence type="ECO:0000256" key="8">
    <source>
        <dbReference type="ARBA" id="ARBA00023125"/>
    </source>
</evidence>
<keyword evidence="6" id="KW-0862">Zinc</keyword>
<evidence type="ECO:0000256" key="7">
    <source>
        <dbReference type="ARBA" id="ARBA00023015"/>
    </source>
</evidence>
<name>A0A9N9MZI9_9CUCU</name>
<evidence type="ECO:0000256" key="4">
    <source>
        <dbReference type="ARBA" id="ARBA00022737"/>
    </source>
</evidence>
<dbReference type="CDD" id="cd18315">
    <property type="entry name" value="BTB_POZ_BAB-like"/>
    <property type="match status" value="1"/>
</dbReference>
<accession>A0A9N9MZI9</accession>
<dbReference type="Gene3D" id="3.30.710.10">
    <property type="entry name" value="Potassium Channel Kv1.1, Chain A"/>
    <property type="match status" value="1"/>
</dbReference>
<sequence length="505" mass="57359">MKSPQIKSIRLLQECHQENVEVMLKNLLKDETLSDITLHCKDGAVRAHRVILAASSPYFKKVFQEHPEHQVAFLLHGMTVQHIKSLVELMYRGSTQIASDMTAKLSDIAEEFGIKGIVDEKDKSALNIRDTRFKGQKRVTVDFENDDAKTIKNIRRSSGSTKSPEVLETSTEIIIPKQETEVAQQSVTPPIRLSAEARRRNNWAMKQRKYKCTLCPASFKRASHLSRHQLVHTGERPYACSQCDKAFSRHDKLKHHIKKTHEHLKYIGNIMEGSNDFYPIGQTTAEEIDEEPKRITREDLLAEIKEEPDVSETAEDLSVNKAECDEAPKMDTDTGSSNNSMEDKAPQKKGRGRPRKYPVVPRPLVKRPRGRPRLNQSVSPLKPGFKLSTRHIDDYDITNMPFGDLEYLTKPLQMEQNENSESFDDSNNSMDDNFMEPLVEIELDKKDKNQLELKNENKEEDSTILHHHTAGAFLQNIGLLETSAVAKMELGECTISVSNGPPPLT</sequence>
<dbReference type="SMART" id="SM00355">
    <property type="entry name" value="ZnF_C2H2"/>
    <property type="match status" value="2"/>
</dbReference>
<dbReference type="SUPFAM" id="SSF57667">
    <property type="entry name" value="beta-beta-alpha zinc fingers"/>
    <property type="match status" value="1"/>
</dbReference>
<dbReference type="SUPFAM" id="SSF54695">
    <property type="entry name" value="POZ domain"/>
    <property type="match status" value="1"/>
</dbReference>
<evidence type="ECO:0000256" key="11">
    <source>
        <dbReference type="PROSITE-ProRule" id="PRU00042"/>
    </source>
</evidence>
<dbReference type="Proteomes" id="UP001152799">
    <property type="component" value="Chromosome 9"/>
</dbReference>
<feature type="region of interest" description="Disordered" evidence="12">
    <location>
        <begin position="304"/>
        <end position="382"/>
    </location>
</feature>
<dbReference type="GO" id="GO:0008270">
    <property type="term" value="F:zinc ion binding"/>
    <property type="evidence" value="ECO:0007669"/>
    <property type="project" value="UniProtKB-KW"/>
</dbReference>
<dbReference type="GO" id="GO:0042802">
    <property type="term" value="F:identical protein binding"/>
    <property type="evidence" value="ECO:0007669"/>
    <property type="project" value="UniProtKB-ARBA"/>
</dbReference>
<dbReference type="PANTHER" id="PTHR46105">
    <property type="entry name" value="AGAP004733-PA"/>
    <property type="match status" value="1"/>
</dbReference>
<dbReference type="Gene3D" id="3.30.160.60">
    <property type="entry name" value="Classic Zinc Finger"/>
    <property type="match status" value="2"/>
</dbReference>
<keyword evidence="7" id="KW-0805">Transcription regulation</keyword>
<comment type="similarity">
    <text evidence="2">Belongs to the krueppel C2H2-type zinc-finger protein family.</text>
</comment>
<dbReference type="GO" id="GO:0005634">
    <property type="term" value="C:nucleus"/>
    <property type="evidence" value="ECO:0007669"/>
    <property type="project" value="UniProtKB-SubCell"/>
</dbReference>
<dbReference type="Pfam" id="PF00651">
    <property type="entry name" value="BTB"/>
    <property type="match status" value="1"/>
</dbReference>
<dbReference type="OrthoDB" id="10261408at2759"/>
<evidence type="ECO:0000256" key="12">
    <source>
        <dbReference type="SAM" id="MobiDB-lite"/>
    </source>
</evidence>
<organism evidence="15 16">
    <name type="scientific">Ceutorhynchus assimilis</name>
    <name type="common">cabbage seed weevil</name>
    <dbReference type="NCBI Taxonomy" id="467358"/>
    <lineage>
        <taxon>Eukaryota</taxon>
        <taxon>Metazoa</taxon>
        <taxon>Ecdysozoa</taxon>
        <taxon>Arthropoda</taxon>
        <taxon>Hexapoda</taxon>
        <taxon>Insecta</taxon>
        <taxon>Pterygota</taxon>
        <taxon>Neoptera</taxon>
        <taxon>Endopterygota</taxon>
        <taxon>Coleoptera</taxon>
        <taxon>Polyphaga</taxon>
        <taxon>Cucujiformia</taxon>
        <taxon>Curculionidae</taxon>
        <taxon>Ceutorhynchinae</taxon>
        <taxon>Ceutorhynchus</taxon>
    </lineage>
</organism>
<keyword evidence="8" id="KW-0238">DNA-binding</keyword>
<dbReference type="InterPro" id="IPR013087">
    <property type="entry name" value="Znf_C2H2_type"/>
</dbReference>
<keyword evidence="16" id="KW-1185">Reference proteome</keyword>
<dbReference type="FunFam" id="3.30.160.60:FF:000508">
    <property type="entry name" value="Myeloid zinc finger 1"/>
    <property type="match status" value="1"/>
</dbReference>
<evidence type="ECO:0000256" key="3">
    <source>
        <dbReference type="ARBA" id="ARBA00022723"/>
    </source>
</evidence>
<dbReference type="FunFam" id="3.30.160.60:FF:002420">
    <property type="entry name" value="Zinc finger and BTB domain-containing protein 2"/>
    <property type="match status" value="1"/>
</dbReference>
<keyword evidence="9" id="KW-0804">Transcription</keyword>
<evidence type="ECO:0000256" key="1">
    <source>
        <dbReference type="ARBA" id="ARBA00004123"/>
    </source>
</evidence>
<keyword evidence="3" id="KW-0479">Metal-binding</keyword>
<evidence type="ECO:0000256" key="10">
    <source>
        <dbReference type="ARBA" id="ARBA00023242"/>
    </source>
</evidence>